<reference evidence="3" key="1">
    <citation type="journal article" date="2014" name="Proc. Natl. Acad. Sci. U.S.A.">
        <title>Extensive sampling of basidiomycete genomes demonstrates inadequacy of the white-rot/brown-rot paradigm for wood decay fungi.</title>
        <authorList>
            <person name="Riley R."/>
            <person name="Salamov A.A."/>
            <person name="Brown D.W."/>
            <person name="Nagy L.G."/>
            <person name="Floudas D."/>
            <person name="Held B.W."/>
            <person name="Levasseur A."/>
            <person name="Lombard V."/>
            <person name="Morin E."/>
            <person name="Otillar R."/>
            <person name="Lindquist E.A."/>
            <person name="Sun H."/>
            <person name="LaButti K.M."/>
            <person name="Schmutz J."/>
            <person name="Jabbour D."/>
            <person name="Luo H."/>
            <person name="Baker S.E."/>
            <person name="Pisabarro A.G."/>
            <person name="Walton J.D."/>
            <person name="Blanchette R.A."/>
            <person name="Henrissat B."/>
            <person name="Martin F."/>
            <person name="Cullen D."/>
            <person name="Hibbett D.S."/>
            <person name="Grigoriev I.V."/>
        </authorList>
    </citation>
    <scope>NUCLEOTIDE SEQUENCE [LARGE SCALE GENOMIC DNA]</scope>
    <source>
        <strain evidence="3">CBS 339.88</strain>
    </source>
</reference>
<organism evidence="2 3">
    <name type="scientific">Galerina marginata (strain CBS 339.88)</name>
    <dbReference type="NCBI Taxonomy" id="685588"/>
    <lineage>
        <taxon>Eukaryota</taxon>
        <taxon>Fungi</taxon>
        <taxon>Dikarya</taxon>
        <taxon>Basidiomycota</taxon>
        <taxon>Agaricomycotina</taxon>
        <taxon>Agaricomycetes</taxon>
        <taxon>Agaricomycetidae</taxon>
        <taxon>Agaricales</taxon>
        <taxon>Agaricineae</taxon>
        <taxon>Strophariaceae</taxon>
        <taxon>Galerina</taxon>
    </lineage>
</organism>
<evidence type="ECO:0000313" key="3">
    <source>
        <dbReference type="Proteomes" id="UP000027222"/>
    </source>
</evidence>
<evidence type="ECO:0000256" key="1">
    <source>
        <dbReference type="SAM" id="Phobius"/>
    </source>
</evidence>
<dbReference type="Proteomes" id="UP000027222">
    <property type="component" value="Unassembled WGS sequence"/>
</dbReference>
<keyword evidence="1" id="KW-1133">Transmembrane helix</keyword>
<dbReference type="HOGENOM" id="CLU_2320543_0_0_1"/>
<name>A0A067SBR9_GALM3</name>
<gene>
    <name evidence="2" type="ORF">GALMADRAFT_148881</name>
</gene>
<keyword evidence="1" id="KW-0472">Membrane</keyword>
<dbReference type="EMBL" id="KL142476">
    <property type="protein sequence ID" value="KDR65214.1"/>
    <property type="molecule type" value="Genomic_DNA"/>
</dbReference>
<sequence>MVPQNPPSLVHRSRTGLRRGLLEVLVQIVVQHLTHPYHPLELVPLVLLQLVTVHLDERGSGNFASLLLAFLVVIFILAGHPPLYLYPAGGSALNIFDVD</sequence>
<evidence type="ECO:0000313" key="2">
    <source>
        <dbReference type="EMBL" id="KDR65214.1"/>
    </source>
</evidence>
<feature type="transmembrane region" description="Helical" evidence="1">
    <location>
        <begin position="63"/>
        <end position="86"/>
    </location>
</feature>
<dbReference type="AlphaFoldDB" id="A0A067SBR9"/>
<accession>A0A067SBR9</accession>
<keyword evidence="1" id="KW-0812">Transmembrane</keyword>
<protein>
    <submittedName>
        <fullName evidence="2">Uncharacterized protein</fullName>
    </submittedName>
</protein>
<proteinExistence type="predicted"/>
<keyword evidence="3" id="KW-1185">Reference proteome</keyword>